<comment type="caution">
    <text evidence="3">The sequence shown here is derived from an EMBL/GenBank/DDBJ whole genome shotgun (WGS) entry which is preliminary data.</text>
</comment>
<evidence type="ECO:0000256" key="1">
    <source>
        <dbReference type="SAM" id="Coils"/>
    </source>
</evidence>
<feature type="coiled-coil region" evidence="1">
    <location>
        <begin position="114"/>
        <end position="155"/>
    </location>
</feature>
<feature type="domain" description="Protein CR006 P-loop" evidence="2">
    <location>
        <begin position="20"/>
        <end position="724"/>
    </location>
</feature>
<evidence type="ECO:0000313" key="3">
    <source>
        <dbReference type="EMBL" id="RUR65443.1"/>
    </source>
</evidence>
<keyword evidence="1" id="KW-0175">Coiled coil</keyword>
<organism evidence="3 4">
    <name type="scientific">Variovorax guangxiensis</name>
    <dbReference type="NCBI Taxonomy" id="1775474"/>
    <lineage>
        <taxon>Bacteria</taxon>
        <taxon>Pseudomonadati</taxon>
        <taxon>Pseudomonadota</taxon>
        <taxon>Betaproteobacteria</taxon>
        <taxon>Burkholderiales</taxon>
        <taxon>Comamonadaceae</taxon>
        <taxon>Variovorax</taxon>
    </lineage>
</organism>
<name>A0A433MC59_9BURK</name>
<proteinExistence type="predicted"/>
<protein>
    <recommendedName>
        <fullName evidence="2">Protein CR006 P-loop domain-containing protein</fullName>
    </recommendedName>
</protein>
<dbReference type="OrthoDB" id="9795565at2"/>
<dbReference type="InterPro" id="IPR026866">
    <property type="entry name" value="CR006_AAA"/>
</dbReference>
<dbReference type="GO" id="GO:0006302">
    <property type="term" value="P:double-strand break repair"/>
    <property type="evidence" value="ECO:0007669"/>
    <property type="project" value="TreeGrafter"/>
</dbReference>
<dbReference type="Pfam" id="PF13166">
    <property type="entry name" value="AAA_13"/>
    <property type="match status" value="1"/>
</dbReference>
<evidence type="ECO:0000313" key="4">
    <source>
        <dbReference type="Proteomes" id="UP000281118"/>
    </source>
</evidence>
<dbReference type="Gene3D" id="3.40.50.300">
    <property type="entry name" value="P-loop containing nucleotide triphosphate hydrolases"/>
    <property type="match status" value="1"/>
</dbReference>
<dbReference type="PANTHER" id="PTHR32182">
    <property type="entry name" value="DNA REPLICATION AND REPAIR PROTEIN RECF"/>
    <property type="match status" value="1"/>
</dbReference>
<dbReference type="Proteomes" id="UP000281118">
    <property type="component" value="Unassembled WGS sequence"/>
</dbReference>
<dbReference type="PANTHER" id="PTHR32182:SF0">
    <property type="entry name" value="DNA REPLICATION AND REPAIR PROTEIN RECF"/>
    <property type="match status" value="1"/>
</dbReference>
<dbReference type="GO" id="GO:0000731">
    <property type="term" value="P:DNA synthesis involved in DNA repair"/>
    <property type="evidence" value="ECO:0007669"/>
    <property type="project" value="TreeGrafter"/>
</dbReference>
<dbReference type="RefSeq" id="WP_126018142.1">
    <property type="nucleotide sequence ID" value="NZ_RXFT01000001.1"/>
</dbReference>
<evidence type="ECO:0000259" key="2">
    <source>
        <dbReference type="Pfam" id="PF13166"/>
    </source>
</evidence>
<dbReference type="AlphaFoldDB" id="A0A433MC59"/>
<dbReference type="SUPFAM" id="SSF52540">
    <property type="entry name" value="P-loop containing nucleoside triphosphate hydrolases"/>
    <property type="match status" value="1"/>
</dbReference>
<dbReference type="EMBL" id="RXFT01000001">
    <property type="protein sequence ID" value="RUR65443.1"/>
    <property type="molecule type" value="Genomic_DNA"/>
</dbReference>
<dbReference type="InterPro" id="IPR027417">
    <property type="entry name" value="P-loop_NTPase"/>
</dbReference>
<reference evidence="3 4" key="1">
    <citation type="submission" date="2018-12" db="EMBL/GenBank/DDBJ databases">
        <title>The genome sequences of Variovorax guangxiensis DSM 27352.</title>
        <authorList>
            <person name="Gao J."/>
            <person name="Sun J."/>
        </authorList>
    </citation>
    <scope>NUCLEOTIDE SEQUENCE [LARGE SCALE GENOMIC DNA]</scope>
    <source>
        <strain evidence="3 4">DSM 27352</strain>
    </source>
</reference>
<gene>
    <name evidence="3" type="ORF">EJP67_00040</name>
</gene>
<sequence length="748" mass="83784">MLKSIKRIKGLGVFSDYAPPAGTAEFGVKNIIYGWNYSGKTTLSRVFSHLEHGDYPPDLGGYNFVVDTDAGYVNEGNAKTCDDLVRVFNSDFIHENLNFGGSTARPILLLGAESEEAQKKIGELTDLRKRINQAIAKQENKATAAEKALGDLKKKAAVATKDALQLTEIYTATQLERDLTTVAIGVDCKLTDEQLEADTKLARTSEQDALPPIDKLDAESSLPDVWNDARKLLTQKPEMLHVIGYLTQNTAVARWIEIGLPLHKHKEICEFCGNSLSAERLKELREHFSKDQADFKDKLEMLLARVSQAQLAFAPASALTVNAQFRDRYMAAADIAQAAGEAHDKLVAELEGEVREKIAAPFAARELATLDETAVNAWIKAGVALDKVIGEHNQVAQHFKQEKVEAIKRAKLHHAQAFYEREDLERRAGKQKRYGTRVQKLKACGDSVEKQRLDLEATISQSQKGREEINQRIENLLGSDSVQIKVLKIAGEERFQLVRRDGSIAKHLSEGEKTAIAFSFFLTKLKELKNFDKAIVYIDDPISSLDSNHIFQVAAIIREIFFEQAGGSGGEWKTKCQQVFFSTHNFEFFGLLRDLPVSAKKTSNYLVKRVSPTASTFGNMPDSMAKYSSEYHFLFSVLDDFRNATDKSDYKVLMHIPNAVRRFVELYTYAKYPDSVNGTVDQRAERLFGLEKSKRILKVLHYFSHANNIERIASNTDLICDIEAAVDDLISLIEVQDPLHFEALRSAL</sequence>
<accession>A0A433MC59</accession>